<dbReference type="Pfam" id="PF13796">
    <property type="entry name" value="Sensor"/>
    <property type="match status" value="1"/>
</dbReference>
<dbReference type="InterPro" id="IPR050482">
    <property type="entry name" value="Sensor_HK_TwoCompSys"/>
</dbReference>
<evidence type="ECO:0000256" key="3">
    <source>
        <dbReference type="ARBA" id="ARBA00022553"/>
    </source>
</evidence>
<evidence type="ECO:0000256" key="7">
    <source>
        <dbReference type="ARBA" id="ARBA00022840"/>
    </source>
</evidence>
<dbReference type="Pfam" id="PF07730">
    <property type="entry name" value="HisKA_3"/>
    <property type="match status" value="1"/>
</dbReference>
<evidence type="ECO:0000256" key="4">
    <source>
        <dbReference type="ARBA" id="ARBA00022679"/>
    </source>
</evidence>
<evidence type="ECO:0000256" key="6">
    <source>
        <dbReference type="ARBA" id="ARBA00022777"/>
    </source>
</evidence>
<dbReference type="SUPFAM" id="SSF55874">
    <property type="entry name" value="ATPase domain of HSP90 chaperone/DNA topoisomerase II/histidine kinase"/>
    <property type="match status" value="1"/>
</dbReference>
<dbReference type="InterPro" id="IPR011712">
    <property type="entry name" value="Sig_transdc_His_kin_sub3_dim/P"/>
</dbReference>
<keyword evidence="13" id="KW-1185">Reference proteome</keyword>
<keyword evidence="7" id="KW-0067">ATP-binding</keyword>
<keyword evidence="3" id="KW-0597">Phosphoprotein</keyword>
<keyword evidence="5" id="KW-0547">Nucleotide-binding</keyword>
<feature type="domain" description="Histidine kinase/HSP90-like ATPase" evidence="11">
    <location>
        <begin position="286"/>
        <end position="376"/>
    </location>
</feature>
<dbReference type="InterPro" id="IPR003594">
    <property type="entry name" value="HATPase_dom"/>
</dbReference>
<gene>
    <name evidence="12" type="ORF">GCM10010406_09260</name>
</gene>
<dbReference type="Gene3D" id="1.20.5.1930">
    <property type="match status" value="1"/>
</dbReference>
<evidence type="ECO:0000313" key="13">
    <source>
        <dbReference type="Proteomes" id="UP001501358"/>
    </source>
</evidence>
<dbReference type="Proteomes" id="UP001501358">
    <property type="component" value="Unassembled WGS sequence"/>
</dbReference>
<dbReference type="EMBL" id="BAAATA010000004">
    <property type="protein sequence ID" value="GAA2475323.1"/>
    <property type="molecule type" value="Genomic_DNA"/>
</dbReference>
<dbReference type="GO" id="GO:0016301">
    <property type="term" value="F:kinase activity"/>
    <property type="evidence" value="ECO:0007669"/>
    <property type="project" value="UniProtKB-KW"/>
</dbReference>
<feature type="transmembrane region" description="Helical" evidence="10">
    <location>
        <begin position="121"/>
        <end position="142"/>
    </location>
</feature>
<feature type="transmembrane region" description="Helical" evidence="10">
    <location>
        <begin position="6"/>
        <end position="24"/>
    </location>
</feature>
<evidence type="ECO:0000259" key="11">
    <source>
        <dbReference type="SMART" id="SM00387"/>
    </source>
</evidence>
<dbReference type="SMART" id="SM00387">
    <property type="entry name" value="HATPase_c"/>
    <property type="match status" value="1"/>
</dbReference>
<evidence type="ECO:0000313" key="12">
    <source>
        <dbReference type="EMBL" id="GAA2475323.1"/>
    </source>
</evidence>
<protein>
    <recommendedName>
        <fullName evidence="2">histidine kinase</fullName>
        <ecNumber evidence="2">2.7.13.3</ecNumber>
    </recommendedName>
</protein>
<dbReference type="EC" id="2.7.13.3" evidence="2"/>
<evidence type="ECO:0000256" key="10">
    <source>
        <dbReference type="SAM" id="Phobius"/>
    </source>
</evidence>
<evidence type="ECO:0000256" key="8">
    <source>
        <dbReference type="ARBA" id="ARBA00023012"/>
    </source>
</evidence>
<organism evidence="12 13">
    <name type="scientific">Streptomyces thermolineatus</name>
    <dbReference type="NCBI Taxonomy" id="44033"/>
    <lineage>
        <taxon>Bacteria</taxon>
        <taxon>Bacillati</taxon>
        <taxon>Actinomycetota</taxon>
        <taxon>Actinomycetes</taxon>
        <taxon>Kitasatosporales</taxon>
        <taxon>Streptomycetaceae</taxon>
        <taxon>Streptomyces</taxon>
    </lineage>
</organism>
<sequence length="376" mass="39257">MVGLSFAVPLCVVGIGIPLLSKVVRAARTSSSRDLERSRLLTGGGGPGATTERADALRRRTAPTSQDIGWTAVNATAGLLAGAVVFVPAVAVVSCLTVPLWWWALPDPMVPNPALYPVDSWPVALVTPLAAVPYLALLAFLAPRAAAFHARLAERVLAGDGRAVLAARLAEVTASRAEALEAHAAELRRIERALHDGTQNRLVAVRLHLGIAERLLEGDPAKARRIVEVAQMASEEALADLRDVVRSIYPPVLSDRGLAGAVTALTARCPVPCTLRVGELERAPAAVEVAAYFAVSEALTNAAKHSGATRVEVLLRTDGRALHATVSDDGRGGAAEEHGSGIAGIRQRVAAFDGTTEVTSPPGGPTTIRVELPCAF</sequence>
<evidence type="ECO:0000256" key="1">
    <source>
        <dbReference type="ARBA" id="ARBA00000085"/>
    </source>
</evidence>
<dbReference type="InterPro" id="IPR036890">
    <property type="entry name" value="HATPase_C_sf"/>
</dbReference>
<reference evidence="13" key="1">
    <citation type="journal article" date="2019" name="Int. J. Syst. Evol. Microbiol.">
        <title>The Global Catalogue of Microorganisms (GCM) 10K type strain sequencing project: providing services to taxonomists for standard genome sequencing and annotation.</title>
        <authorList>
            <consortium name="The Broad Institute Genomics Platform"/>
            <consortium name="The Broad Institute Genome Sequencing Center for Infectious Disease"/>
            <person name="Wu L."/>
            <person name="Ma J."/>
        </authorList>
    </citation>
    <scope>NUCLEOTIDE SEQUENCE [LARGE SCALE GENOMIC DNA]</scope>
    <source>
        <strain evidence="13">JCM 6307</strain>
    </source>
</reference>
<feature type="region of interest" description="Disordered" evidence="9">
    <location>
        <begin position="35"/>
        <end position="58"/>
    </location>
</feature>
<proteinExistence type="predicted"/>
<dbReference type="Pfam" id="PF02518">
    <property type="entry name" value="HATPase_c"/>
    <property type="match status" value="1"/>
</dbReference>
<keyword evidence="4" id="KW-0808">Transferase</keyword>
<evidence type="ECO:0000256" key="9">
    <source>
        <dbReference type="SAM" id="MobiDB-lite"/>
    </source>
</evidence>
<name>A0ABP5Y8N0_9ACTN</name>
<dbReference type="PANTHER" id="PTHR24421:SF10">
    <property type="entry name" value="NITRATE_NITRITE SENSOR PROTEIN NARQ"/>
    <property type="match status" value="1"/>
</dbReference>
<keyword evidence="10" id="KW-1133">Transmembrane helix</keyword>
<keyword evidence="6 12" id="KW-0418">Kinase</keyword>
<dbReference type="Gene3D" id="3.30.565.10">
    <property type="entry name" value="Histidine kinase-like ATPase, C-terminal domain"/>
    <property type="match status" value="1"/>
</dbReference>
<comment type="caution">
    <text evidence="12">The sequence shown here is derived from an EMBL/GenBank/DDBJ whole genome shotgun (WGS) entry which is preliminary data.</text>
</comment>
<accession>A0ABP5Y8N0</accession>
<keyword evidence="10" id="KW-0472">Membrane</keyword>
<feature type="transmembrane region" description="Helical" evidence="10">
    <location>
        <begin position="68"/>
        <end position="101"/>
    </location>
</feature>
<evidence type="ECO:0000256" key="5">
    <source>
        <dbReference type="ARBA" id="ARBA00022741"/>
    </source>
</evidence>
<evidence type="ECO:0000256" key="2">
    <source>
        <dbReference type="ARBA" id="ARBA00012438"/>
    </source>
</evidence>
<keyword evidence="8" id="KW-0902">Two-component regulatory system</keyword>
<dbReference type="CDD" id="cd16917">
    <property type="entry name" value="HATPase_UhpB-NarQ-NarX-like"/>
    <property type="match status" value="1"/>
</dbReference>
<comment type="catalytic activity">
    <reaction evidence="1">
        <text>ATP + protein L-histidine = ADP + protein N-phospho-L-histidine.</text>
        <dbReference type="EC" id="2.7.13.3"/>
    </reaction>
</comment>
<keyword evidence="10" id="KW-0812">Transmembrane</keyword>
<dbReference type="InterPro" id="IPR025828">
    <property type="entry name" value="Put_sensor_dom"/>
</dbReference>
<dbReference type="PANTHER" id="PTHR24421">
    <property type="entry name" value="NITRATE/NITRITE SENSOR PROTEIN NARX-RELATED"/>
    <property type="match status" value="1"/>
</dbReference>